<accession>A0A853BXC5</accession>
<proteinExistence type="predicted"/>
<keyword evidence="2" id="KW-1185">Reference proteome</keyword>
<dbReference type="Pfam" id="PF16702">
    <property type="entry name" value="DUF5063"/>
    <property type="match status" value="1"/>
</dbReference>
<comment type="caution">
    <text evidence="1">The sequence shown here is derived from an EMBL/GenBank/DDBJ whole genome shotgun (WGS) entry which is preliminary data.</text>
</comment>
<dbReference type="EMBL" id="JACCFP010000001">
    <property type="protein sequence ID" value="NYI99415.1"/>
    <property type="molecule type" value="Genomic_DNA"/>
</dbReference>
<protein>
    <recommendedName>
        <fullName evidence="3">DUF5063 domain-containing protein</fullName>
    </recommendedName>
</protein>
<dbReference type="Proteomes" id="UP000530424">
    <property type="component" value="Unassembled WGS sequence"/>
</dbReference>
<dbReference type="RefSeq" id="WP_179666069.1">
    <property type="nucleotide sequence ID" value="NZ_JACCFP010000001.1"/>
</dbReference>
<sequence>MTEQLPGQAALEALLAVESENVRFADEIAASVSAFVEALPVIATEATGGQAVSLLLLQISQVSLAGARLGAQRDFAPRDEYQPDVGPEPDVDNLRMRLSELLGDLDTYSYVFDPYAPEVVEGQLSDDLASIASDLENGLRHYRAGDVDEALWWWQYSYVASWGTLAGAAQMALLSVIQHDRLDVELPSESDVIEAAEAALDTTGV</sequence>
<dbReference type="InterPro" id="IPR032025">
    <property type="entry name" value="DUF5063"/>
</dbReference>
<dbReference type="Gene3D" id="1.20.120.1550">
    <property type="entry name" value="Protein of unknown function DUF5063"/>
    <property type="match status" value="1"/>
</dbReference>
<gene>
    <name evidence="1" type="ORF">HNR19_000114</name>
</gene>
<name>A0A853BXC5_9ACTN</name>
<reference evidence="1 2" key="1">
    <citation type="submission" date="2020-07" db="EMBL/GenBank/DDBJ databases">
        <title>Sequencing the genomes of 1000 actinobacteria strains.</title>
        <authorList>
            <person name="Klenk H.-P."/>
        </authorList>
    </citation>
    <scope>NUCLEOTIDE SEQUENCE [LARGE SCALE GENOMIC DNA]</scope>
    <source>
        <strain evidence="1 2">DSM 103833</strain>
    </source>
</reference>
<organism evidence="1 2">
    <name type="scientific">Nocardioides thalensis</name>
    <dbReference type="NCBI Taxonomy" id="1914755"/>
    <lineage>
        <taxon>Bacteria</taxon>
        <taxon>Bacillati</taxon>
        <taxon>Actinomycetota</taxon>
        <taxon>Actinomycetes</taxon>
        <taxon>Propionibacteriales</taxon>
        <taxon>Nocardioidaceae</taxon>
        <taxon>Nocardioides</taxon>
    </lineage>
</organism>
<evidence type="ECO:0000313" key="1">
    <source>
        <dbReference type="EMBL" id="NYI99415.1"/>
    </source>
</evidence>
<dbReference type="AlphaFoldDB" id="A0A853BXC5"/>
<evidence type="ECO:0008006" key="3">
    <source>
        <dbReference type="Google" id="ProtNLM"/>
    </source>
</evidence>
<evidence type="ECO:0000313" key="2">
    <source>
        <dbReference type="Proteomes" id="UP000530424"/>
    </source>
</evidence>
<dbReference type="InterPro" id="IPR038312">
    <property type="entry name" value="DUF5063_sf"/>
</dbReference>